<name>A0A5S9QZ36_9GAMM</name>
<comment type="function">
    <text evidence="2">Antitoxin component of a type II toxin-antitoxin (TA) system.</text>
</comment>
<dbReference type="Proteomes" id="UP000441399">
    <property type="component" value="Unassembled WGS sequence"/>
</dbReference>
<dbReference type="Pfam" id="PF02604">
    <property type="entry name" value="PhdYeFM_antitox"/>
    <property type="match status" value="1"/>
</dbReference>
<dbReference type="Gene3D" id="3.40.1620.10">
    <property type="entry name" value="YefM-like domain"/>
    <property type="match status" value="1"/>
</dbReference>
<evidence type="ECO:0000313" key="5">
    <source>
        <dbReference type="Proteomes" id="UP000441399"/>
    </source>
</evidence>
<feature type="region of interest" description="Disordered" evidence="3">
    <location>
        <begin position="80"/>
        <end position="102"/>
    </location>
</feature>
<accession>A0A5S9QZ36</accession>
<feature type="compositionally biased region" description="Polar residues" evidence="3">
    <location>
        <begin position="80"/>
        <end position="89"/>
    </location>
</feature>
<dbReference type="EMBL" id="CACSIO010000062">
    <property type="protein sequence ID" value="CAA0125593.1"/>
    <property type="molecule type" value="Genomic_DNA"/>
</dbReference>
<gene>
    <name evidence="4" type="primary">relJ</name>
    <name evidence="4" type="ORF">OPDIPICF_03482</name>
</gene>
<organism evidence="4 5">
    <name type="scientific">BD1-7 clade bacterium</name>
    <dbReference type="NCBI Taxonomy" id="2029982"/>
    <lineage>
        <taxon>Bacteria</taxon>
        <taxon>Pseudomonadati</taxon>
        <taxon>Pseudomonadota</taxon>
        <taxon>Gammaproteobacteria</taxon>
        <taxon>Cellvibrionales</taxon>
        <taxon>Spongiibacteraceae</taxon>
        <taxon>BD1-7 clade</taxon>
    </lineage>
</organism>
<protein>
    <recommendedName>
        <fullName evidence="2">Antitoxin</fullName>
    </recommendedName>
</protein>
<evidence type="ECO:0000256" key="3">
    <source>
        <dbReference type="SAM" id="MobiDB-lite"/>
    </source>
</evidence>
<dbReference type="SUPFAM" id="SSF143120">
    <property type="entry name" value="YefM-like"/>
    <property type="match status" value="1"/>
</dbReference>
<dbReference type="InterPro" id="IPR036165">
    <property type="entry name" value="YefM-like_sf"/>
</dbReference>
<dbReference type="NCBIfam" id="TIGR01552">
    <property type="entry name" value="phd_fam"/>
    <property type="match status" value="1"/>
</dbReference>
<keyword evidence="5" id="KW-1185">Reference proteome</keyword>
<reference evidence="4 5" key="1">
    <citation type="submission" date="2019-11" db="EMBL/GenBank/DDBJ databases">
        <authorList>
            <person name="Holert J."/>
        </authorList>
    </citation>
    <scope>NUCLEOTIDE SEQUENCE [LARGE SCALE GENOMIC DNA]</scope>
    <source>
        <strain evidence="4">SB11_3</strain>
    </source>
</reference>
<evidence type="ECO:0000256" key="2">
    <source>
        <dbReference type="RuleBase" id="RU362080"/>
    </source>
</evidence>
<proteinExistence type="inferred from homology"/>
<evidence type="ECO:0000313" key="4">
    <source>
        <dbReference type="EMBL" id="CAA0125593.1"/>
    </source>
</evidence>
<comment type="similarity">
    <text evidence="1 2">Belongs to the phD/YefM antitoxin family.</text>
</comment>
<dbReference type="InterPro" id="IPR051405">
    <property type="entry name" value="phD/YefM_antitoxin"/>
</dbReference>
<dbReference type="PANTHER" id="PTHR33713:SF6">
    <property type="entry name" value="ANTITOXIN YEFM"/>
    <property type="match status" value="1"/>
</dbReference>
<evidence type="ECO:0000256" key="1">
    <source>
        <dbReference type="ARBA" id="ARBA00009981"/>
    </source>
</evidence>
<dbReference type="PANTHER" id="PTHR33713">
    <property type="entry name" value="ANTITOXIN YAFN-RELATED"/>
    <property type="match status" value="1"/>
</dbReference>
<sequence>MYGKPVQLTGDFMDSVSVNKFRDNLKSFVEQIVVNHMPLKVTRRTGEDFIVISADDWEREQETLHVLQSSRLMQQIANSLETHSQNNGYKPTKEEMSEITGL</sequence>
<dbReference type="AlphaFoldDB" id="A0A5S9QZ36"/>
<dbReference type="InterPro" id="IPR006442">
    <property type="entry name" value="Antitoxin_Phd/YefM"/>
</dbReference>